<evidence type="ECO:0000256" key="6">
    <source>
        <dbReference type="ARBA" id="ARBA00030388"/>
    </source>
</evidence>
<evidence type="ECO:0000256" key="3">
    <source>
        <dbReference type="ARBA" id="ARBA00022722"/>
    </source>
</evidence>
<keyword evidence="2" id="KW-1277">Toxin-antitoxin system</keyword>
<evidence type="ECO:0000256" key="5">
    <source>
        <dbReference type="ARBA" id="ARBA00022801"/>
    </source>
</evidence>
<dbReference type="Proteomes" id="UP000199481">
    <property type="component" value="Unassembled WGS sequence"/>
</dbReference>
<dbReference type="EMBL" id="FNJW01000009">
    <property type="protein sequence ID" value="SDQ64607.1"/>
    <property type="molecule type" value="Genomic_DNA"/>
</dbReference>
<evidence type="ECO:0000256" key="4">
    <source>
        <dbReference type="ARBA" id="ARBA00022759"/>
    </source>
</evidence>
<evidence type="ECO:0000313" key="8">
    <source>
        <dbReference type="EMBL" id="SDQ64035.1"/>
    </source>
</evidence>
<gene>
    <name evidence="8" type="ORF">SAMN04487752_2755</name>
    <name evidence="9" type="ORF">SAMN04487752_2777</name>
</gene>
<protein>
    <recommendedName>
        <fullName evidence="7">Endoribonuclease YoeB</fullName>
    </recommendedName>
    <alternativeName>
        <fullName evidence="6">Putative mRNA interferase YoeB</fullName>
    </alternativeName>
</protein>
<evidence type="ECO:0000256" key="2">
    <source>
        <dbReference type="ARBA" id="ARBA00022649"/>
    </source>
</evidence>
<dbReference type="SUPFAM" id="SSF143011">
    <property type="entry name" value="RelE-like"/>
    <property type="match status" value="1"/>
</dbReference>
<dbReference type="Gene3D" id="3.30.2310.20">
    <property type="entry name" value="RelE-like"/>
    <property type="match status" value="1"/>
</dbReference>
<reference evidence="10" key="1">
    <citation type="submission" date="2016-10" db="EMBL/GenBank/DDBJ databases">
        <authorList>
            <person name="Varghese N."/>
            <person name="Submissions S."/>
        </authorList>
    </citation>
    <scope>NUCLEOTIDE SEQUENCE [LARGE SCALE GENOMIC DNA]</scope>
    <source>
        <strain evidence="10">MPL-11</strain>
    </source>
</reference>
<dbReference type="InterPro" id="IPR035093">
    <property type="entry name" value="RelE/ParE_toxin_dom_sf"/>
</dbReference>
<keyword evidence="3" id="KW-0540">Nuclease</keyword>
<dbReference type="GO" id="GO:0016787">
    <property type="term" value="F:hydrolase activity"/>
    <property type="evidence" value="ECO:0007669"/>
    <property type="project" value="UniProtKB-KW"/>
</dbReference>
<dbReference type="InterPro" id="IPR009614">
    <property type="entry name" value="YoeB_toxin"/>
</dbReference>
<dbReference type="RefSeq" id="WP_034545036.1">
    <property type="nucleotide sequence ID" value="NZ_CP084917.1"/>
</dbReference>
<dbReference type="PANTHER" id="PTHR38039">
    <property type="entry name" value="TOXIN YOEB"/>
    <property type="match status" value="1"/>
</dbReference>
<keyword evidence="10" id="KW-1185">Reference proteome</keyword>
<dbReference type="EMBL" id="FNJW01000009">
    <property type="protein sequence ID" value="SDQ64035.1"/>
    <property type="molecule type" value="Genomic_DNA"/>
</dbReference>
<name>A0A1H1CKA5_9LACT</name>
<dbReference type="Pfam" id="PF06769">
    <property type="entry name" value="YoeB_toxin"/>
    <property type="match status" value="1"/>
</dbReference>
<dbReference type="OrthoDB" id="9801102at2"/>
<dbReference type="AlphaFoldDB" id="A0A1H1CKA5"/>
<dbReference type="PANTHER" id="PTHR38039:SF1">
    <property type="entry name" value="TOXIN YOEB"/>
    <property type="match status" value="1"/>
</dbReference>
<keyword evidence="5" id="KW-0378">Hydrolase</keyword>
<evidence type="ECO:0000313" key="9">
    <source>
        <dbReference type="EMBL" id="SDQ64607.1"/>
    </source>
</evidence>
<accession>A0A1H1CKA5</accession>
<proteinExistence type="inferred from homology"/>
<evidence type="ECO:0000313" key="10">
    <source>
        <dbReference type="Proteomes" id="UP000199481"/>
    </source>
</evidence>
<dbReference type="GO" id="GO:0004519">
    <property type="term" value="F:endonuclease activity"/>
    <property type="evidence" value="ECO:0007669"/>
    <property type="project" value="UniProtKB-KW"/>
</dbReference>
<dbReference type="NCBIfam" id="TIGR02116">
    <property type="entry name" value="toxin_Txe_YoeB"/>
    <property type="match status" value="1"/>
</dbReference>
<dbReference type="GO" id="GO:0045892">
    <property type="term" value="P:negative regulation of DNA-templated transcription"/>
    <property type="evidence" value="ECO:0007669"/>
    <property type="project" value="TreeGrafter"/>
</dbReference>
<sequence length="86" mass="10429">MIKAWSDDAWNDYIYWHEQGNKYNVKKINKLIKDIDRDPFTGIGKPEPLKYDLSGKWSRRITDEHRLIYSVMNETIYLYSAKDHYK</sequence>
<evidence type="ECO:0000256" key="7">
    <source>
        <dbReference type="ARBA" id="ARBA00050056"/>
    </source>
</evidence>
<organism evidence="9 10">
    <name type="scientific">Carnobacterium viridans</name>
    <dbReference type="NCBI Taxonomy" id="174587"/>
    <lineage>
        <taxon>Bacteria</taxon>
        <taxon>Bacillati</taxon>
        <taxon>Bacillota</taxon>
        <taxon>Bacilli</taxon>
        <taxon>Lactobacillales</taxon>
        <taxon>Carnobacteriaceae</taxon>
        <taxon>Carnobacterium</taxon>
    </lineage>
</organism>
<reference evidence="9" key="2">
    <citation type="submission" date="2016-10" db="EMBL/GenBank/DDBJ databases">
        <authorList>
            <person name="de Groot N.N."/>
        </authorList>
    </citation>
    <scope>NUCLEOTIDE SEQUENCE [LARGE SCALE GENOMIC DNA]</scope>
    <source>
        <strain evidence="9">MPL-11</strain>
    </source>
</reference>
<comment type="similarity">
    <text evidence="1">Belongs to the YoeB family.</text>
</comment>
<keyword evidence="4" id="KW-0255">Endonuclease</keyword>
<evidence type="ECO:0000256" key="1">
    <source>
        <dbReference type="ARBA" id="ARBA00008172"/>
    </source>
</evidence>
<dbReference type="GO" id="GO:0006401">
    <property type="term" value="P:RNA catabolic process"/>
    <property type="evidence" value="ECO:0007669"/>
    <property type="project" value="InterPro"/>
</dbReference>